<feature type="region of interest" description="Disordered" evidence="1">
    <location>
        <begin position="69"/>
        <end position="88"/>
    </location>
</feature>
<accession>A0A267G4Y5</accession>
<evidence type="ECO:0000313" key="3">
    <source>
        <dbReference type="Proteomes" id="UP000215902"/>
    </source>
</evidence>
<dbReference type="EMBL" id="NIVC01000551">
    <property type="protein sequence ID" value="PAA81081.1"/>
    <property type="molecule type" value="Genomic_DNA"/>
</dbReference>
<dbReference type="Proteomes" id="UP000215902">
    <property type="component" value="Unassembled WGS sequence"/>
</dbReference>
<keyword evidence="3" id="KW-1185">Reference proteome</keyword>
<sequence length="88" mass="9452">MGLCCSVEDCPRCKSVRDERERRDGYRDGCCKHPNKNGCEPATDSVEPKILAPNAGDAAIDAGVPIREPTLASNGEADDTVDFNSDII</sequence>
<gene>
    <name evidence="2" type="ORF">BOX15_Mlig009568g1</name>
</gene>
<evidence type="ECO:0000313" key="2">
    <source>
        <dbReference type="EMBL" id="PAA81081.1"/>
    </source>
</evidence>
<proteinExistence type="predicted"/>
<reference evidence="2 3" key="1">
    <citation type="submission" date="2017-06" db="EMBL/GenBank/DDBJ databases">
        <title>A platform for efficient transgenesis in Macrostomum lignano, a flatworm model organism for stem cell research.</title>
        <authorList>
            <person name="Berezikov E."/>
        </authorList>
    </citation>
    <scope>NUCLEOTIDE SEQUENCE [LARGE SCALE GENOMIC DNA]</scope>
    <source>
        <strain evidence="2">DV1</strain>
        <tissue evidence="2">Whole organism</tissue>
    </source>
</reference>
<evidence type="ECO:0000256" key="1">
    <source>
        <dbReference type="SAM" id="MobiDB-lite"/>
    </source>
</evidence>
<comment type="caution">
    <text evidence="2">The sequence shown here is derived from an EMBL/GenBank/DDBJ whole genome shotgun (WGS) entry which is preliminary data.</text>
</comment>
<name>A0A267G4Y5_9PLAT</name>
<dbReference type="AlphaFoldDB" id="A0A267G4Y5"/>
<protein>
    <submittedName>
        <fullName evidence="2">Uncharacterized protein</fullName>
    </submittedName>
</protein>
<organism evidence="2 3">
    <name type="scientific">Macrostomum lignano</name>
    <dbReference type="NCBI Taxonomy" id="282301"/>
    <lineage>
        <taxon>Eukaryota</taxon>
        <taxon>Metazoa</taxon>
        <taxon>Spiralia</taxon>
        <taxon>Lophotrochozoa</taxon>
        <taxon>Platyhelminthes</taxon>
        <taxon>Rhabditophora</taxon>
        <taxon>Macrostomorpha</taxon>
        <taxon>Macrostomida</taxon>
        <taxon>Macrostomidae</taxon>
        <taxon>Macrostomum</taxon>
    </lineage>
</organism>